<dbReference type="Pfam" id="PF04612">
    <property type="entry name" value="T2SSM"/>
    <property type="match status" value="1"/>
</dbReference>
<organism evidence="3 4">
    <name type="scientific">Neptuniibacter caesariensis</name>
    <dbReference type="NCBI Taxonomy" id="207954"/>
    <lineage>
        <taxon>Bacteria</taxon>
        <taxon>Pseudomonadati</taxon>
        <taxon>Pseudomonadota</taxon>
        <taxon>Gammaproteobacteria</taxon>
        <taxon>Oceanospirillales</taxon>
        <taxon>Oceanospirillaceae</taxon>
        <taxon>Neptuniibacter</taxon>
    </lineage>
</organism>
<gene>
    <name evidence="3" type="ORF">MED92_05164</name>
</gene>
<evidence type="ECO:0000256" key="1">
    <source>
        <dbReference type="SAM" id="Coils"/>
    </source>
</evidence>
<dbReference type="AlphaFoldDB" id="A0A7U8C487"/>
<evidence type="ECO:0000313" key="3">
    <source>
        <dbReference type="EMBL" id="EAR61217.1"/>
    </source>
</evidence>
<dbReference type="GO" id="GO:0015627">
    <property type="term" value="C:type II protein secretion system complex"/>
    <property type="evidence" value="ECO:0007669"/>
    <property type="project" value="InterPro"/>
</dbReference>
<reference evidence="3 4" key="1">
    <citation type="submission" date="2006-02" db="EMBL/GenBank/DDBJ databases">
        <authorList>
            <person name="Pinhassi J."/>
            <person name="Pedros-Alio C."/>
            <person name="Ferriera S."/>
            <person name="Johnson J."/>
            <person name="Kravitz S."/>
            <person name="Halpern A."/>
            <person name="Remington K."/>
            <person name="Beeson K."/>
            <person name="Tran B."/>
            <person name="Rogers Y.-H."/>
            <person name="Friedman R."/>
            <person name="Venter J.C."/>
        </authorList>
    </citation>
    <scope>NUCLEOTIDE SEQUENCE [LARGE SCALE GENOMIC DNA]</scope>
    <source>
        <strain evidence="3 4">MED92</strain>
    </source>
</reference>
<feature type="transmembrane region" description="Helical" evidence="2">
    <location>
        <begin position="21"/>
        <end position="40"/>
    </location>
</feature>
<dbReference type="GO" id="GO:0015628">
    <property type="term" value="P:protein secretion by the type II secretion system"/>
    <property type="evidence" value="ECO:0007669"/>
    <property type="project" value="InterPro"/>
</dbReference>
<dbReference type="InterPro" id="IPR007690">
    <property type="entry name" value="T2SS_GspM"/>
</dbReference>
<proteinExistence type="predicted"/>
<feature type="coiled-coil region" evidence="1">
    <location>
        <begin position="54"/>
        <end position="107"/>
    </location>
</feature>
<keyword evidence="2" id="KW-0472">Membrane</keyword>
<dbReference type="OrthoDB" id="9151209at2"/>
<keyword evidence="2" id="KW-1133">Transmembrane helix</keyword>
<dbReference type="RefSeq" id="WP_007021499.1">
    <property type="nucleotide sequence ID" value="NZ_CH724126.1"/>
</dbReference>
<evidence type="ECO:0000313" key="4">
    <source>
        <dbReference type="Proteomes" id="UP000002171"/>
    </source>
</evidence>
<dbReference type="EMBL" id="AAOW01000010">
    <property type="protein sequence ID" value="EAR61217.1"/>
    <property type="molecule type" value="Genomic_DNA"/>
</dbReference>
<keyword evidence="1" id="KW-0175">Coiled coil</keyword>
<keyword evidence="2" id="KW-0812">Transmembrane</keyword>
<sequence>MSKRFQNWSAKWQGFSPRERILLLFTAVVAPVVLIFIFLLEPALITLQKTPAKIETLQTEINSQQRVLDLLRGQQVKDPNVAARAELKKLRTQLSDVNNEIRRAATNLVTPDQMLSMLHSVLADDQGIKLVSAKSLGVEPMQLGEPVDEEGAEATTETAQAIVYVHPFELELAGTYQGLYDYLQKIEQLEGVFFWDLLEYEVDSHPEAVIRIKVHTLSSEEGWLGA</sequence>
<evidence type="ECO:0000256" key="2">
    <source>
        <dbReference type="SAM" id="Phobius"/>
    </source>
</evidence>
<dbReference type="Proteomes" id="UP000002171">
    <property type="component" value="Unassembled WGS sequence"/>
</dbReference>
<protein>
    <submittedName>
        <fullName evidence="3">MSHA biogenesis protein MshJ</fullName>
    </submittedName>
</protein>
<name>A0A7U8C487_NEPCE</name>
<comment type="caution">
    <text evidence="3">The sequence shown here is derived from an EMBL/GenBank/DDBJ whole genome shotgun (WGS) entry which is preliminary data.</text>
</comment>
<keyword evidence="4" id="KW-1185">Reference proteome</keyword>
<accession>A0A7U8C487</accession>